<feature type="region of interest" description="Disordered" evidence="1">
    <location>
        <begin position="514"/>
        <end position="540"/>
    </location>
</feature>
<sequence length="614" mass="68732">MDSSIPPMFSSSPPPFEENLHEDDDEDDQFSDFGKFSVLDEKFDPDFPEDIPKSNINLPLHPTLNHEIKPQLYIDLNNHSDTSDHITRKFSTKSTDNEQLSLNSNYGIPEDPRSIDCSSEIPINDSTSSESNSERHENSDPKVELPDNSVLSIGEVETANVIVIQPLDAEANINMIEAQPPLSSALVKDKNSNILSDCFSDQFENSDLGINEVIHDQIVTSTEVLLEEEKEISIEPDQKIKPMTDETTRPALLTLTNLPANDSPKIEISVAQDEQIAQKEQDHSADFEEFFDTRPQVAKHEDSTKKLHTSDHIEDFGNFATFDVFSQPKTVSNFSDEDFDDFGDFVEVSEVTAEKVEPKPHGRLSPIPLVSSACVQLLESVFPEDGSTINTDDSENIDLFSDSDQVNFFDKVTDFDHGSGLTVKWSWNDTQFGRSILEFVGIDPKNVIKSDKGFIYVPDFASDLSFSPLKPERMAFPVDQGAKKSQTSIESKETVMMSDESCKLSAFIQSQPHRSLPLNLNPGKLPKEPNRDDAEKTRGSTYKLDKSVDIEDFLSLPTISSMLPQAVQKSNRAKMLSEESKRIVYLIPNLSYMTSSQLCFPTSNETFNSDQSLI</sequence>
<feature type="region of interest" description="Disordered" evidence="1">
    <location>
        <begin position="1"/>
        <end position="31"/>
    </location>
</feature>
<protein>
    <recommendedName>
        <fullName evidence="4">Aftiphilin</fullName>
    </recommendedName>
</protein>
<evidence type="ECO:0000313" key="2">
    <source>
        <dbReference type="EMBL" id="KAK2710302.1"/>
    </source>
</evidence>
<feature type="compositionally biased region" description="Basic and acidic residues" evidence="1">
    <location>
        <begin position="525"/>
        <end position="540"/>
    </location>
</feature>
<dbReference type="EMBL" id="JAVRJZ010000017">
    <property type="protein sequence ID" value="KAK2710302.1"/>
    <property type="molecule type" value="Genomic_DNA"/>
</dbReference>
<dbReference type="AlphaFoldDB" id="A0AA88HT00"/>
<feature type="compositionally biased region" description="Acidic residues" evidence="1">
    <location>
        <begin position="20"/>
        <end position="30"/>
    </location>
</feature>
<accession>A0AA88HT00</accession>
<dbReference type="GO" id="GO:0032588">
    <property type="term" value="C:trans-Golgi network membrane"/>
    <property type="evidence" value="ECO:0007669"/>
    <property type="project" value="InterPro"/>
</dbReference>
<proteinExistence type="predicted"/>
<gene>
    <name evidence="2" type="ORF">QYM36_013824</name>
</gene>
<evidence type="ECO:0000313" key="3">
    <source>
        <dbReference type="Proteomes" id="UP001187531"/>
    </source>
</evidence>
<dbReference type="InterPro" id="IPR046359">
    <property type="entry name" value="Aftin-like"/>
</dbReference>
<comment type="caution">
    <text evidence="2">The sequence shown here is derived from an EMBL/GenBank/DDBJ whole genome shotgun (WGS) entry which is preliminary data.</text>
</comment>
<feature type="compositionally biased region" description="Basic and acidic residues" evidence="1">
    <location>
        <begin position="132"/>
        <end position="145"/>
    </location>
</feature>
<dbReference type="GO" id="GO:0030276">
    <property type="term" value="F:clathrin binding"/>
    <property type="evidence" value="ECO:0007669"/>
    <property type="project" value="InterPro"/>
</dbReference>
<feature type="compositionally biased region" description="Polar residues" evidence="1">
    <location>
        <begin position="92"/>
        <end position="106"/>
    </location>
</feature>
<feature type="compositionally biased region" description="Low complexity" evidence="1">
    <location>
        <begin position="1"/>
        <end position="11"/>
    </location>
</feature>
<evidence type="ECO:0008006" key="4">
    <source>
        <dbReference type="Google" id="ProtNLM"/>
    </source>
</evidence>
<organism evidence="2 3">
    <name type="scientific">Artemia franciscana</name>
    <name type="common">Brine shrimp</name>
    <name type="synonym">Artemia sanfranciscana</name>
    <dbReference type="NCBI Taxonomy" id="6661"/>
    <lineage>
        <taxon>Eukaryota</taxon>
        <taxon>Metazoa</taxon>
        <taxon>Ecdysozoa</taxon>
        <taxon>Arthropoda</taxon>
        <taxon>Crustacea</taxon>
        <taxon>Branchiopoda</taxon>
        <taxon>Anostraca</taxon>
        <taxon>Artemiidae</taxon>
        <taxon>Artemia</taxon>
    </lineage>
</organism>
<name>A0AA88HT00_ARTSF</name>
<keyword evidence="3" id="KW-1185">Reference proteome</keyword>
<reference evidence="2" key="1">
    <citation type="submission" date="2023-07" db="EMBL/GenBank/DDBJ databases">
        <title>Chromosome-level genome assembly of Artemia franciscana.</title>
        <authorList>
            <person name="Jo E."/>
        </authorList>
    </citation>
    <scope>NUCLEOTIDE SEQUENCE</scope>
    <source>
        <tissue evidence="2">Whole body</tissue>
    </source>
</reference>
<dbReference type="Proteomes" id="UP001187531">
    <property type="component" value="Unassembled WGS sequence"/>
</dbReference>
<evidence type="ECO:0000256" key="1">
    <source>
        <dbReference type="SAM" id="MobiDB-lite"/>
    </source>
</evidence>
<feature type="region of interest" description="Disordered" evidence="1">
    <location>
        <begin position="90"/>
        <end position="148"/>
    </location>
</feature>
<dbReference type="GO" id="GO:0030121">
    <property type="term" value="C:AP-1 adaptor complex"/>
    <property type="evidence" value="ECO:0007669"/>
    <property type="project" value="TreeGrafter"/>
</dbReference>
<dbReference type="PANTHER" id="PTHR16156:SF10">
    <property type="entry name" value="AFTIPHILIN-RELATED"/>
    <property type="match status" value="1"/>
</dbReference>
<dbReference type="PANTHER" id="PTHR16156">
    <property type="entry name" value="AFTIPHILIN A-RELATED"/>
    <property type="match status" value="1"/>
</dbReference>